<comment type="similarity">
    <text evidence="1">Belongs to the bactofilin family.</text>
</comment>
<accession>A0ABS4I4W3</accession>
<reference evidence="3 4" key="1">
    <citation type="submission" date="2021-03" db="EMBL/GenBank/DDBJ databases">
        <title>Genomic Encyclopedia of Type Strains, Phase IV (KMG-IV): sequencing the most valuable type-strain genomes for metagenomic binning, comparative biology and taxonomic classification.</title>
        <authorList>
            <person name="Goeker M."/>
        </authorList>
    </citation>
    <scope>NUCLEOTIDE SEQUENCE [LARGE SCALE GENOMIC DNA]</scope>
    <source>
        <strain evidence="3 4">DSM 24950</strain>
    </source>
</reference>
<dbReference type="PANTHER" id="PTHR35024">
    <property type="entry name" value="HYPOTHETICAL CYTOSOLIC PROTEIN"/>
    <property type="match status" value="1"/>
</dbReference>
<evidence type="ECO:0000313" key="3">
    <source>
        <dbReference type="EMBL" id="MBP1965139.1"/>
    </source>
</evidence>
<evidence type="ECO:0000256" key="1">
    <source>
        <dbReference type="ARBA" id="ARBA00044755"/>
    </source>
</evidence>
<organism evidence="3 4">
    <name type="scientific">Paenibacillus aceris</name>
    <dbReference type="NCBI Taxonomy" id="869555"/>
    <lineage>
        <taxon>Bacteria</taxon>
        <taxon>Bacillati</taxon>
        <taxon>Bacillota</taxon>
        <taxon>Bacilli</taxon>
        <taxon>Bacillales</taxon>
        <taxon>Paenibacillaceae</taxon>
        <taxon>Paenibacillus</taxon>
    </lineage>
</organism>
<gene>
    <name evidence="3" type="ORF">J2Z65_004372</name>
</gene>
<dbReference type="Pfam" id="PF04519">
    <property type="entry name" value="Bactofilin"/>
    <property type="match status" value="1"/>
</dbReference>
<dbReference type="RefSeq" id="WP_167051815.1">
    <property type="nucleotide sequence ID" value="NZ_JAAOZR010000001.1"/>
</dbReference>
<dbReference type="PANTHER" id="PTHR35024:SF4">
    <property type="entry name" value="POLYMER-FORMING CYTOSKELETAL PROTEIN"/>
    <property type="match status" value="1"/>
</dbReference>
<evidence type="ECO:0000256" key="2">
    <source>
        <dbReference type="SAM" id="MobiDB-lite"/>
    </source>
</evidence>
<comment type="caution">
    <text evidence="3">The sequence shown here is derived from an EMBL/GenBank/DDBJ whole genome shotgun (WGS) entry which is preliminary data.</text>
</comment>
<dbReference type="EMBL" id="JAGGKV010000012">
    <property type="protein sequence ID" value="MBP1965139.1"/>
    <property type="molecule type" value="Genomic_DNA"/>
</dbReference>
<dbReference type="Proteomes" id="UP001519344">
    <property type="component" value="Unassembled WGS sequence"/>
</dbReference>
<sequence length="152" mass="15737">MFKAKKNLMNMNPNTTDTLIGEGTTFEGRIKSEASIRIEGGITGDIECAGDVIIGERGIVKSNISARDVILAGNVHGNVITKGKLTITSTGSLQGNISAASFIIEEGGLFQGNSKMETASVPAASQPKGDLDNGNQPVPAANSPYKGNTIAM</sequence>
<name>A0ABS4I4W3_9BACL</name>
<protein>
    <submittedName>
        <fullName evidence="3">Cytoskeletal protein CcmA (Bactofilin family)</fullName>
    </submittedName>
</protein>
<keyword evidence="4" id="KW-1185">Reference proteome</keyword>
<proteinExistence type="inferred from homology"/>
<feature type="region of interest" description="Disordered" evidence="2">
    <location>
        <begin position="118"/>
        <end position="152"/>
    </location>
</feature>
<evidence type="ECO:0000313" key="4">
    <source>
        <dbReference type="Proteomes" id="UP001519344"/>
    </source>
</evidence>
<dbReference type="InterPro" id="IPR007607">
    <property type="entry name" value="BacA/B"/>
</dbReference>